<dbReference type="PANTHER" id="PTHR45086:SF1">
    <property type="entry name" value="WD REPEAT-CONTAINING PROTEIN PCN"/>
    <property type="match status" value="1"/>
</dbReference>
<reference evidence="3 5" key="1">
    <citation type="journal article" date="2008" name="Science">
        <title>The Physcomitrella genome reveals evolutionary insights into the conquest of land by plants.</title>
        <authorList>
            <person name="Rensing S."/>
            <person name="Lang D."/>
            <person name="Zimmer A."/>
            <person name="Terry A."/>
            <person name="Salamov A."/>
            <person name="Shapiro H."/>
            <person name="Nishiyama T."/>
            <person name="Perroud P.-F."/>
            <person name="Lindquist E."/>
            <person name="Kamisugi Y."/>
            <person name="Tanahashi T."/>
            <person name="Sakakibara K."/>
            <person name="Fujita T."/>
            <person name="Oishi K."/>
            <person name="Shin-I T."/>
            <person name="Kuroki Y."/>
            <person name="Toyoda A."/>
            <person name="Suzuki Y."/>
            <person name="Hashimoto A."/>
            <person name="Yamaguchi K."/>
            <person name="Sugano A."/>
            <person name="Kohara Y."/>
            <person name="Fujiyama A."/>
            <person name="Anterola A."/>
            <person name="Aoki S."/>
            <person name="Ashton N."/>
            <person name="Barbazuk W.B."/>
            <person name="Barker E."/>
            <person name="Bennetzen J."/>
            <person name="Bezanilla M."/>
            <person name="Blankenship R."/>
            <person name="Cho S.H."/>
            <person name="Dutcher S."/>
            <person name="Estelle M."/>
            <person name="Fawcett J.A."/>
            <person name="Gundlach H."/>
            <person name="Hanada K."/>
            <person name="Heyl A."/>
            <person name="Hicks K.A."/>
            <person name="Hugh J."/>
            <person name="Lohr M."/>
            <person name="Mayer K."/>
            <person name="Melkozernov A."/>
            <person name="Murata T."/>
            <person name="Nelson D."/>
            <person name="Pils B."/>
            <person name="Prigge M."/>
            <person name="Reiss B."/>
            <person name="Renner T."/>
            <person name="Rombauts S."/>
            <person name="Rushton P."/>
            <person name="Sanderfoot A."/>
            <person name="Schween G."/>
            <person name="Shiu S.-H."/>
            <person name="Stueber K."/>
            <person name="Theodoulou F.L."/>
            <person name="Tu H."/>
            <person name="Van de Peer Y."/>
            <person name="Verrier P.J."/>
            <person name="Waters E."/>
            <person name="Wood A."/>
            <person name="Yang L."/>
            <person name="Cove D."/>
            <person name="Cuming A."/>
            <person name="Hasebe M."/>
            <person name="Lucas S."/>
            <person name="Mishler D.B."/>
            <person name="Reski R."/>
            <person name="Grigoriev I."/>
            <person name="Quatrano R.S."/>
            <person name="Boore J.L."/>
        </authorList>
    </citation>
    <scope>NUCLEOTIDE SEQUENCE [LARGE SCALE GENOMIC DNA]</scope>
    <source>
        <strain evidence="4 5">cv. Gransden 2004</strain>
    </source>
</reference>
<feature type="compositionally biased region" description="Polar residues" evidence="2">
    <location>
        <begin position="128"/>
        <end position="137"/>
    </location>
</feature>
<protein>
    <submittedName>
        <fullName evidence="3 4">Uncharacterized protein</fullName>
    </submittedName>
</protein>
<dbReference type="PaxDb" id="3218-PP1S20_312V6.1"/>
<feature type="region of interest" description="Disordered" evidence="2">
    <location>
        <begin position="519"/>
        <end position="562"/>
    </location>
</feature>
<dbReference type="InterPro" id="IPR015943">
    <property type="entry name" value="WD40/YVTN_repeat-like_dom_sf"/>
</dbReference>
<accession>A0A2K1IYB6</accession>
<evidence type="ECO:0000313" key="3">
    <source>
        <dbReference type="EMBL" id="PNR34269.1"/>
    </source>
</evidence>
<dbReference type="InterPro" id="IPR036322">
    <property type="entry name" value="WD40_repeat_dom_sf"/>
</dbReference>
<dbReference type="Gramene" id="Pp3c19_13580V3.2">
    <property type="protein sequence ID" value="Pp3c19_13580V3.2"/>
    <property type="gene ID" value="Pp3c19_13580"/>
</dbReference>
<reference evidence="3 5" key="2">
    <citation type="journal article" date="2018" name="Plant J.">
        <title>The Physcomitrella patens chromosome-scale assembly reveals moss genome structure and evolution.</title>
        <authorList>
            <person name="Lang D."/>
            <person name="Ullrich K.K."/>
            <person name="Murat F."/>
            <person name="Fuchs J."/>
            <person name="Jenkins J."/>
            <person name="Haas F.B."/>
            <person name="Piednoel M."/>
            <person name="Gundlach H."/>
            <person name="Van Bel M."/>
            <person name="Meyberg R."/>
            <person name="Vives C."/>
            <person name="Morata J."/>
            <person name="Symeonidi A."/>
            <person name="Hiss M."/>
            <person name="Muchero W."/>
            <person name="Kamisugi Y."/>
            <person name="Saleh O."/>
            <person name="Blanc G."/>
            <person name="Decker E.L."/>
            <person name="van Gessel N."/>
            <person name="Grimwood J."/>
            <person name="Hayes R.D."/>
            <person name="Graham S.W."/>
            <person name="Gunter L.E."/>
            <person name="McDaniel S.F."/>
            <person name="Hoernstein S.N.W."/>
            <person name="Larsson A."/>
            <person name="Li F.W."/>
            <person name="Perroud P.F."/>
            <person name="Phillips J."/>
            <person name="Ranjan P."/>
            <person name="Rokshar D.S."/>
            <person name="Rothfels C.J."/>
            <person name="Schneider L."/>
            <person name="Shu S."/>
            <person name="Stevenson D.W."/>
            <person name="Thummler F."/>
            <person name="Tillich M."/>
            <person name="Villarreal Aguilar J.C."/>
            <person name="Widiez T."/>
            <person name="Wong G.K."/>
            <person name="Wymore A."/>
            <person name="Zhang Y."/>
            <person name="Zimmer A.D."/>
            <person name="Quatrano R.S."/>
            <person name="Mayer K.F.X."/>
            <person name="Goodstein D."/>
            <person name="Casacuberta J.M."/>
            <person name="Vandepoele K."/>
            <person name="Reski R."/>
            <person name="Cuming A.C."/>
            <person name="Tuskan G.A."/>
            <person name="Maumus F."/>
            <person name="Salse J."/>
            <person name="Schmutz J."/>
            <person name="Rensing S.A."/>
        </authorList>
    </citation>
    <scope>NUCLEOTIDE SEQUENCE [LARGE SCALE GENOMIC DNA]</scope>
    <source>
        <strain evidence="4 5">cv. Gransden 2004</strain>
    </source>
</reference>
<feature type="region of interest" description="Disordered" evidence="2">
    <location>
        <begin position="375"/>
        <end position="404"/>
    </location>
</feature>
<dbReference type="GeneID" id="112272727"/>
<dbReference type="FunCoup" id="A0A2K1IYB6">
    <property type="interactions" value="3728"/>
</dbReference>
<dbReference type="KEGG" id="ppp:112272727"/>
<dbReference type="PROSITE" id="PS50082">
    <property type="entry name" value="WD_REPEATS_2"/>
    <property type="match status" value="1"/>
</dbReference>
<dbReference type="Pfam" id="PF00400">
    <property type="entry name" value="WD40"/>
    <property type="match status" value="1"/>
</dbReference>
<dbReference type="EMBL" id="ABEU02000019">
    <property type="protein sequence ID" value="PNR34269.1"/>
    <property type="molecule type" value="Genomic_DNA"/>
</dbReference>
<dbReference type="InterPro" id="IPR044622">
    <property type="entry name" value="PCN"/>
</dbReference>
<dbReference type="EnsemblPlants" id="Pp3c19_13580V3.2">
    <property type="protein sequence ID" value="Pp3c19_13580V3.2"/>
    <property type="gene ID" value="Pp3c19_13580"/>
</dbReference>
<dbReference type="GO" id="GO:0010073">
    <property type="term" value="P:meristem maintenance"/>
    <property type="evidence" value="ECO:0007669"/>
    <property type="project" value="InterPro"/>
</dbReference>
<dbReference type="AlphaFoldDB" id="A0A2K1IYB6"/>
<dbReference type="STRING" id="3218.A0A2K1IYB6"/>
<reference evidence="4" key="3">
    <citation type="submission" date="2020-12" db="UniProtKB">
        <authorList>
            <consortium name="EnsemblPlants"/>
        </authorList>
    </citation>
    <scope>IDENTIFICATION</scope>
</reference>
<evidence type="ECO:0000256" key="1">
    <source>
        <dbReference type="PROSITE-ProRule" id="PRU00221"/>
    </source>
</evidence>
<name>A0A2K1IYB6_PHYPA</name>
<feature type="region of interest" description="Disordered" evidence="2">
    <location>
        <begin position="128"/>
        <end position="164"/>
    </location>
</feature>
<proteinExistence type="predicted"/>
<dbReference type="OrthoDB" id="8883818at2759"/>
<dbReference type="EnsemblPlants" id="Pp3c19_13580V3.1">
    <property type="protein sequence ID" value="Pp3c19_13580V3.1"/>
    <property type="gene ID" value="Pp3c19_13580"/>
</dbReference>
<dbReference type="Proteomes" id="UP000006727">
    <property type="component" value="Chromosome 19"/>
</dbReference>
<dbReference type="RefSeq" id="XP_024356551.1">
    <property type="nucleotide sequence ID" value="XM_024500783.2"/>
</dbReference>
<evidence type="ECO:0000256" key="2">
    <source>
        <dbReference type="SAM" id="MobiDB-lite"/>
    </source>
</evidence>
<dbReference type="Gramene" id="Pp3c19_13580V3.1">
    <property type="protein sequence ID" value="Pp3c19_13580V3.1"/>
    <property type="gene ID" value="Pp3c19_13580"/>
</dbReference>
<feature type="compositionally biased region" description="Acidic residues" evidence="2">
    <location>
        <begin position="142"/>
        <end position="160"/>
    </location>
</feature>
<dbReference type="PANTHER" id="PTHR45086">
    <property type="entry name" value="WD REPEAT-CONTAINING PROTEIN PCN"/>
    <property type="match status" value="1"/>
</dbReference>
<dbReference type="OMA" id="WLATINC"/>
<keyword evidence="1" id="KW-0853">WD repeat</keyword>
<feature type="repeat" description="WD" evidence="1">
    <location>
        <begin position="201"/>
        <end position="235"/>
    </location>
</feature>
<keyword evidence="5" id="KW-1185">Reference proteome</keyword>
<dbReference type="Gene3D" id="2.130.10.10">
    <property type="entry name" value="YVTN repeat-like/Quinoprotein amine dehydrogenase"/>
    <property type="match status" value="3"/>
</dbReference>
<organism evidence="3">
    <name type="scientific">Physcomitrium patens</name>
    <name type="common">Spreading-leaved earth moss</name>
    <name type="synonym">Physcomitrella patens</name>
    <dbReference type="NCBI Taxonomy" id="3218"/>
    <lineage>
        <taxon>Eukaryota</taxon>
        <taxon>Viridiplantae</taxon>
        <taxon>Streptophyta</taxon>
        <taxon>Embryophyta</taxon>
        <taxon>Bryophyta</taxon>
        <taxon>Bryophytina</taxon>
        <taxon>Bryopsida</taxon>
        <taxon>Funariidae</taxon>
        <taxon>Funariales</taxon>
        <taxon>Funariaceae</taxon>
        <taxon>Physcomitrium</taxon>
    </lineage>
</organism>
<dbReference type="SMART" id="SM00320">
    <property type="entry name" value="WD40"/>
    <property type="match status" value="9"/>
</dbReference>
<dbReference type="GO" id="GO:0035266">
    <property type="term" value="P:meristem growth"/>
    <property type="evidence" value="ECO:0007669"/>
    <property type="project" value="InterPro"/>
</dbReference>
<dbReference type="InterPro" id="IPR001680">
    <property type="entry name" value="WD40_rpt"/>
</dbReference>
<evidence type="ECO:0000313" key="4">
    <source>
        <dbReference type="EnsemblPlants" id="Pp3c19_13580V3.1"/>
    </source>
</evidence>
<gene>
    <name evidence="4" type="primary">LOC112272727</name>
    <name evidence="3" type="ORF">PHYPA_024086</name>
</gene>
<feature type="compositionally biased region" description="Basic and acidic residues" evidence="2">
    <location>
        <begin position="375"/>
        <end position="384"/>
    </location>
</feature>
<sequence>MLEVHRCRQIEWSPSGVVALATSVDGTAVAVARENGAIEIWSVAAGSLGWYCQLIIPGRQGSAISSLVWCQSLEEDSSPLGRLFSSGLDGLVTEWDLQTLQPRAVMESMGGSIWQLAAEHMDTIVSRSLKGSSNSSVRETEGNDSDDEGSSSSSDSDDESDNRPQRVALACEDGVVRIFEVATAQHGLVYRKSFPRVIGRILSVAWTWDGGRLVAGGSDGCIRCWDIANTREIYRITAGVGGKRSDADLCIWSLLVLRNGDIVSGDSSGSTQFWDGHLGTLLQAQTRHDADVLALATCGDNVFAAGADGRVVQFRRVAESQRLDASTSDAIDVARGGSGEKWIYVGSKRTHTHDVKALTIATPILSRVTFGDKSGAKMDKSMKEKTKRRRTKENPNSGPNDHRKWARAQTAMLISGGNDAKLFTYPANGFLSFYPHDVCPCPERPFIQLVQQSAINGDILLMAQHPNRVDIWKFHSKASTAMESANRNYYGNGHSVLGKRKWEGESYSGTAGRELMSNGNSNSVSKAFVPHSNGHASTQNGQRKPLPDRFGNSPGQSYGKAPGTPPALLATIKINSSENIVCSTISGSGDLVAFADSQRPRLYVLERKGTSDLFQIKRKKLPSILQTVNCMIFSADSSRLIMTGPRGVIWVVDPKSAELVHTFHVPTHKNDRWANGLVKVMCASPDGQWLAAASSTGQIAVFNFEVLRHQWTVPVLDGTPATAMVFHPGSNNVLFVSSAANQIHALDVEARAPGQWSRHNGARVAKKLQDFPGTIIGLSLPSYPKSTSIIAYSSSAMCHIDLSQPIGEEAAPLVEKMTENGSDAVDNRKGHAGVNGNGNGNGVLAGVNYSSNNGESKSLVVVNLKNPVLFLGHTGRNSVLIVERPWIEVLRQFPAPVSRHIYGN</sequence>
<evidence type="ECO:0000313" key="5">
    <source>
        <dbReference type="Proteomes" id="UP000006727"/>
    </source>
</evidence>
<dbReference type="SUPFAM" id="SSF50978">
    <property type="entry name" value="WD40 repeat-like"/>
    <property type="match status" value="2"/>
</dbReference>